<comment type="pathway">
    <text evidence="2">Purine metabolism; IMP biosynthesis via de novo pathway; 5-amino-1-(5-phospho-D-ribosyl)imidazole-4-carboxylate from 5-amino-1-(5-phospho-D-ribosyl)imidazole (carboxylase route): step 1/1.</text>
</comment>
<gene>
    <name evidence="15" type="ORF">SADUNF_Sadunf13G0035800</name>
</gene>
<dbReference type="FunFam" id="3.30.470.20:FF:000037">
    <property type="entry name" value="Phosphoribosylaminoimidazole carboxylase, chloroplastic"/>
    <property type="match status" value="1"/>
</dbReference>
<dbReference type="PIRSF" id="PIRSF001340">
    <property type="entry name" value="AIR_carboxylase"/>
    <property type="match status" value="1"/>
</dbReference>
<evidence type="ECO:0000259" key="14">
    <source>
        <dbReference type="PROSITE" id="PS50975"/>
    </source>
</evidence>
<dbReference type="InterPro" id="IPR003135">
    <property type="entry name" value="ATP-grasp_carboxylate-amine"/>
</dbReference>
<comment type="similarity">
    <text evidence="3">In the C-terminal section; belongs to the AIR carboxylase family. Class I subfamily.</text>
</comment>
<evidence type="ECO:0000256" key="9">
    <source>
        <dbReference type="ARBA" id="ARBA00022793"/>
    </source>
</evidence>
<keyword evidence="7 13" id="KW-0547">Nucleotide-binding</keyword>
<protein>
    <recommendedName>
        <fullName evidence="4">phosphoribosylaminoimidazole carboxylase</fullName>
        <ecNumber evidence="4">4.1.1.21</ecNumber>
    </recommendedName>
    <alternativeName>
        <fullName evidence="12">AIR carboxylase</fullName>
    </alternativeName>
</protein>
<dbReference type="Pfam" id="PF02222">
    <property type="entry name" value="ATP-grasp"/>
    <property type="match status" value="1"/>
</dbReference>
<dbReference type="InterPro" id="IPR040686">
    <property type="entry name" value="PurK_C"/>
</dbReference>
<dbReference type="SMART" id="SM01001">
    <property type="entry name" value="AIRC"/>
    <property type="match status" value="1"/>
</dbReference>
<keyword evidence="9" id="KW-0210">Decarboxylase</keyword>
<dbReference type="NCBIfam" id="TIGR01161">
    <property type="entry name" value="purK"/>
    <property type="match status" value="1"/>
</dbReference>
<dbReference type="InterPro" id="IPR000031">
    <property type="entry name" value="PurE_dom"/>
</dbReference>
<dbReference type="InterPro" id="IPR033747">
    <property type="entry name" value="PurE_ClassI"/>
</dbReference>
<dbReference type="Gene3D" id="3.40.50.1970">
    <property type="match status" value="1"/>
</dbReference>
<evidence type="ECO:0000256" key="2">
    <source>
        <dbReference type="ARBA" id="ARBA00004747"/>
    </source>
</evidence>
<keyword evidence="11" id="KW-0456">Lyase</keyword>
<evidence type="ECO:0000256" key="11">
    <source>
        <dbReference type="ARBA" id="ARBA00023239"/>
    </source>
</evidence>
<dbReference type="GO" id="GO:0005524">
    <property type="term" value="F:ATP binding"/>
    <property type="evidence" value="ECO:0007669"/>
    <property type="project" value="UniProtKB-UniRule"/>
</dbReference>
<dbReference type="InterPro" id="IPR005875">
    <property type="entry name" value="PurK"/>
</dbReference>
<dbReference type="UniPathway" id="UPA00074">
    <property type="reaction ID" value="UER00130"/>
</dbReference>
<comment type="caution">
    <text evidence="15">The sequence shown here is derived from an EMBL/GenBank/DDBJ whole genome shotgun (WGS) entry which is preliminary data.</text>
</comment>
<dbReference type="Gene3D" id="3.40.50.20">
    <property type="match status" value="1"/>
</dbReference>
<dbReference type="Pfam" id="PF17769">
    <property type="entry name" value="PurK_C"/>
    <property type="match status" value="1"/>
</dbReference>
<evidence type="ECO:0000256" key="5">
    <source>
        <dbReference type="ARBA" id="ARBA00022528"/>
    </source>
</evidence>
<dbReference type="SUPFAM" id="SSF52255">
    <property type="entry name" value="N5-CAIR mutase (phosphoribosylaminoimidazole carboxylase, PurE)"/>
    <property type="match status" value="1"/>
</dbReference>
<sequence>MLCQAASEMATKVMVLDPLVNCPASSIAYDHMVGSFDDRATVQEFAKRCAVLTVEIEHVDVATMEKLEQQGVDCQPKASTIRIIQDKYLQKVRFSRHGIPLPDFMQRAGDLFGYPLMLKSRRLAYDGRGNALAKNEEELTHALGGFARVIYVEKWTPFVKELAVIVGRGSDNSISCYPVVETIDKENICHVVKAPAHVPWKIRELAIDIAHKAVSSLEGAGVFAVELSLTKDGQVLLNEVAPRPDNSGHHTIESCYTSQFKQHLRAVLGLPLGDSSMKTPAAIMYNLLGEDEGEPGFHLAHQLIGRALNIQGTAVHWYDKPEMRKQRKMGHITIVGSSVGIVEAQLKSMLKVEGSETQTAVSPCVGIIMGSDSDLPIMKDAAMILNMFGVPHEVYFQTFISAHRTSEMMFSYALSSRDRGIQIIISAAGMVASLTPLPVIGVPVRASALDGMDSLLSIVQGSPVATVAINNATNAGLLAVRMLGVGDADLLARLSQYQEDTRDDVLKKAEKLQTDGWESYLNL</sequence>
<feature type="domain" description="ATP-grasp" evidence="14">
    <location>
        <begin position="86"/>
        <end position="268"/>
    </location>
</feature>
<evidence type="ECO:0000256" key="3">
    <source>
        <dbReference type="ARBA" id="ARBA00006114"/>
    </source>
</evidence>
<accession>A0A835JH33</accession>
<evidence type="ECO:0000256" key="4">
    <source>
        <dbReference type="ARBA" id="ARBA00012329"/>
    </source>
</evidence>
<keyword evidence="8" id="KW-0658">Purine biosynthesis</keyword>
<evidence type="ECO:0000256" key="7">
    <source>
        <dbReference type="ARBA" id="ARBA00022741"/>
    </source>
</evidence>
<dbReference type="OrthoDB" id="15425at2759"/>
<evidence type="ECO:0000256" key="1">
    <source>
        <dbReference type="ARBA" id="ARBA00001244"/>
    </source>
</evidence>
<dbReference type="InterPro" id="IPR011761">
    <property type="entry name" value="ATP-grasp"/>
</dbReference>
<dbReference type="InterPro" id="IPR016301">
    <property type="entry name" value="Ade2_fungi/plant"/>
</dbReference>
<dbReference type="EMBL" id="JADGMS010000013">
    <property type="protein sequence ID" value="KAF9670123.1"/>
    <property type="molecule type" value="Genomic_DNA"/>
</dbReference>
<dbReference type="SUPFAM" id="SSF51246">
    <property type="entry name" value="Rudiment single hybrid motif"/>
    <property type="match status" value="1"/>
</dbReference>
<dbReference type="PROSITE" id="PS50975">
    <property type="entry name" value="ATP_GRASP"/>
    <property type="match status" value="1"/>
</dbReference>
<dbReference type="InterPro" id="IPR013815">
    <property type="entry name" value="ATP_grasp_subdomain_1"/>
</dbReference>
<evidence type="ECO:0000313" key="16">
    <source>
        <dbReference type="Proteomes" id="UP000657918"/>
    </source>
</evidence>
<dbReference type="NCBIfam" id="NF004679">
    <property type="entry name" value="PRK06019.1-5"/>
    <property type="match status" value="1"/>
</dbReference>
<evidence type="ECO:0000313" key="15">
    <source>
        <dbReference type="EMBL" id="KAF9670123.1"/>
    </source>
</evidence>
<dbReference type="GO" id="GO:0004638">
    <property type="term" value="F:phosphoribosylaminoimidazole carboxylase activity"/>
    <property type="evidence" value="ECO:0007669"/>
    <property type="project" value="UniProtKB-EC"/>
</dbReference>
<dbReference type="PANTHER" id="PTHR11609:SF5">
    <property type="entry name" value="PHOSPHORIBOSYLAMINOIMIDAZOLE CARBOXYLASE"/>
    <property type="match status" value="1"/>
</dbReference>
<dbReference type="PANTHER" id="PTHR11609">
    <property type="entry name" value="PURINE BIOSYNTHESIS PROTEIN 6/7, PUR6/7"/>
    <property type="match status" value="1"/>
</dbReference>
<keyword evidence="5" id="KW-0150">Chloroplast</keyword>
<dbReference type="NCBIfam" id="TIGR01162">
    <property type="entry name" value="purE"/>
    <property type="match status" value="1"/>
</dbReference>
<dbReference type="SUPFAM" id="SSF56059">
    <property type="entry name" value="Glutathione synthetase ATP-binding domain-like"/>
    <property type="match status" value="1"/>
</dbReference>
<dbReference type="AlphaFoldDB" id="A0A835JH33"/>
<dbReference type="HAMAP" id="MF_01929">
    <property type="entry name" value="PurE_classI"/>
    <property type="match status" value="1"/>
</dbReference>
<dbReference type="InterPro" id="IPR054350">
    <property type="entry name" value="PurT/PurK_preATP-grasp"/>
</dbReference>
<dbReference type="Gene3D" id="3.30.1490.20">
    <property type="entry name" value="ATP-grasp fold, A domain"/>
    <property type="match status" value="1"/>
</dbReference>
<keyword evidence="10 13" id="KW-0067">ATP-binding</keyword>
<keyword evidence="16" id="KW-1185">Reference proteome</keyword>
<dbReference type="SUPFAM" id="SSF52440">
    <property type="entry name" value="PreATP-grasp domain"/>
    <property type="match status" value="1"/>
</dbReference>
<comment type="catalytic activity">
    <reaction evidence="1">
        <text>5-amino-1-(5-phospho-D-ribosyl)imidazole-4-carboxylate + H(+) = 5-amino-1-(5-phospho-beta-D-ribosyl)imidazole + CO2</text>
        <dbReference type="Rhea" id="RHEA:10792"/>
        <dbReference type="ChEBI" id="CHEBI:15378"/>
        <dbReference type="ChEBI" id="CHEBI:16526"/>
        <dbReference type="ChEBI" id="CHEBI:77657"/>
        <dbReference type="ChEBI" id="CHEBI:137981"/>
        <dbReference type="EC" id="4.1.1.21"/>
    </reaction>
</comment>
<dbReference type="Pfam" id="PF00731">
    <property type="entry name" value="AIRC"/>
    <property type="match status" value="1"/>
</dbReference>
<dbReference type="GO" id="GO:0046872">
    <property type="term" value="F:metal ion binding"/>
    <property type="evidence" value="ECO:0007669"/>
    <property type="project" value="InterPro"/>
</dbReference>
<proteinExistence type="inferred from homology"/>
<organism evidence="15 16">
    <name type="scientific">Salix dunnii</name>
    <dbReference type="NCBI Taxonomy" id="1413687"/>
    <lineage>
        <taxon>Eukaryota</taxon>
        <taxon>Viridiplantae</taxon>
        <taxon>Streptophyta</taxon>
        <taxon>Embryophyta</taxon>
        <taxon>Tracheophyta</taxon>
        <taxon>Spermatophyta</taxon>
        <taxon>Magnoliopsida</taxon>
        <taxon>eudicotyledons</taxon>
        <taxon>Gunneridae</taxon>
        <taxon>Pentapetalae</taxon>
        <taxon>rosids</taxon>
        <taxon>fabids</taxon>
        <taxon>Malpighiales</taxon>
        <taxon>Salicaceae</taxon>
        <taxon>Saliceae</taxon>
        <taxon>Salix</taxon>
    </lineage>
</organism>
<dbReference type="HAMAP" id="MF_01928">
    <property type="entry name" value="PurK"/>
    <property type="match status" value="1"/>
</dbReference>
<dbReference type="InterPro" id="IPR011054">
    <property type="entry name" value="Rudment_hybrid_motif"/>
</dbReference>
<dbReference type="Proteomes" id="UP000657918">
    <property type="component" value="Unassembled WGS sequence"/>
</dbReference>
<evidence type="ECO:0000256" key="12">
    <source>
        <dbReference type="ARBA" id="ARBA00031607"/>
    </source>
</evidence>
<evidence type="ECO:0000256" key="10">
    <source>
        <dbReference type="ARBA" id="ARBA00022840"/>
    </source>
</evidence>
<reference evidence="15 16" key="1">
    <citation type="submission" date="2020-10" db="EMBL/GenBank/DDBJ databases">
        <title>Plant Genome Project.</title>
        <authorList>
            <person name="Zhang R.-G."/>
        </authorList>
    </citation>
    <scope>NUCLEOTIDE SEQUENCE [LARGE SCALE GENOMIC DNA]</scope>
    <source>
        <strain evidence="15">FAFU-HL-1</strain>
        <tissue evidence="15">Leaf</tissue>
    </source>
</reference>
<keyword evidence="6" id="KW-0934">Plastid</keyword>
<dbReference type="GO" id="GO:0006189">
    <property type="term" value="P:'de novo' IMP biosynthetic process"/>
    <property type="evidence" value="ECO:0007669"/>
    <property type="project" value="UniProtKB-UniPathway"/>
</dbReference>
<dbReference type="Gene3D" id="3.30.470.20">
    <property type="entry name" value="ATP-grasp fold, B domain"/>
    <property type="match status" value="1"/>
</dbReference>
<name>A0A835JH33_9ROSI</name>
<dbReference type="InterPro" id="IPR016185">
    <property type="entry name" value="PreATP-grasp_dom_sf"/>
</dbReference>
<evidence type="ECO:0000256" key="6">
    <source>
        <dbReference type="ARBA" id="ARBA00022640"/>
    </source>
</evidence>
<dbReference type="EC" id="4.1.1.21" evidence="4"/>
<evidence type="ECO:0000256" key="13">
    <source>
        <dbReference type="PROSITE-ProRule" id="PRU00409"/>
    </source>
</evidence>
<evidence type="ECO:0000256" key="8">
    <source>
        <dbReference type="ARBA" id="ARBA00022755"/>
    </source>
</evidence>
<dbReference type="Pfam" id="PF22660">
    <property type="entry name" value="RS_preATP-grasp-like"/>
    <property type="match status" value="1"/>
</dbReference>
<dbReference type="GO" id="GO:0009507">
    <property type="term" value="C:chloroplast"/>
    <property type="evidence" value="ECO:0007669"/>
    <property type="project" value="TreeGrafter"/>
</dbReference>